<protein>
    <submittedName>
        <fullName evidence="1">Uncharacterized protein</fullName>
    </submittedName>
</protein>
<sequence>MLKGKTVIELTDVHTGEKEVYEDNNMVTEALTDIFNTNILGILYDNTSFDGQNGEKWMMPIIDKLTGGILLYQDPLEERVDNIYAPFSNPLIGYASSDANNTTDVRRGSRNLTESKYVDGGFKYVWDFATSQANGTISAIALTNRIAGIGQENGNNYLIRLGTYSSQNSSYDDESYRQNKRTFIKEGYRLELITRNNSKTAILKKIPEEYLHAGLVENLISQKAFTASETVEIDLGHYPYWIHRTGSPSKGEYDCPSEDNANVRSHFFHGADGCWYAIARKTNQKYSHISYNAEQFNHVGYEFYMDKIEDGKCTTQKIAVPSGVSDFYSIGMSGKWLICVSSDNSKLYRLDTTNVANLERISDWTYNSSNEYTYIVDDDIVINGWYFEDGKPMQKINGIGHQSYCAWGISQMARYKTYMLREWVYRYSEYRNYKELFLYTPYLATINNLGTPVIKTADKTMKITYTLTETKE</sequence>
<name>A0A8S5LSG3_9CAUD</name>
<organism evidence="1">
    <name type="scientific">Siphoviridae sp. ctMAv2</name>
    <dbReference type="NCBI Taxonomy" id="2826258"/>
    <lineage>
        <taxon>Viruses</taxon>
        <taxon>Duplodnaviria</taxon>
        <taxon>Heunggongvirae</taxon>
        <taxon>Uroviricota</taxon>
        <taxon>Caudoviricetes</taxon>
    </lineage>
</organism>
<accession>A0A8S5LSG3</accession>
<proteinExistence type="predicted"/>
<reference evidence="1" key="1">
    <citation type="journal article" date="2021" name="Proc. Natl. Acad. Sci. U.S.A.">
        <title>A Catalog of Tens of Thousands of Viruses from Human Metagenomes Reveals Hidden Associations with Chronic Diseases.</title>
        <authorList>
            <person name="Tisza M.J."/>
            <person name="Buck C.B."/>
        </authorList>
    </citation>
    <scope>NUCLEOTIDE SEQUENCE</scope>
    <source>
        <strain evidence="1">CtMAv2</strain>
    </source>
</reference>
<evidence type="ECO:0000313" key="1">
    <source>
        <dbReference type="EMBL" id="DAD72969.1"/>
    </source>
</evidence>
<dbReference type="EMBL" id="BK014727">
    <property type="protein sequence ID" value="DAD72969.1"/>
    <property type="molecule type" value="Genomic_DNA"/>
</dbReference>